<evidence type="ECO:0000259" key="1">
    <source>
        <dbReference type="Pfam" id="PF13482"/>
    </source>
</evidence>
<dbReference type="Proteomes" id="UP000231157">
    <property type="component" value="Unassembled WGS sequence"/>
</dbReference>
<sequence>MDKLVIDIETSNTFADVGGHRNVADLSVSLVGIYSYSNDKFHAFYEHNLADAAPLLQSCGLLIGFAINRFDVPVLNKHYPFNLFSLQRLDLLDEIELSSGRRISLNILAKANLGVEKTHHSLEAIDLYRDGKFDELRDYCLTDVKITRDLYELAKKQGYLIVPDKFSNEPQKIELSWEEQAFPATLF</sequence>
<evidence type="ECO:0000313" key="2">
    <source>
        <dbReference type="EMBL" id="PIR88916.1"/>
    </source>
</evidence>
<name>A0A2H0UTE3_9BACT</name>
<evidence type="ECO:0000313" key="3">
    <source>
        <dbReference type="Proteomes" id="UP000231157"/>
    </source>
</evidence>
<dbReference type="EMBL" id="PFAZ01000009">
    <property type="protein sequence ID" value="PIR88916.1"/>
    <property type="molecule type" value="Genomic_DNA"/>
</dbReference>
<feature type="domain" description="YprB ribonuclease H-like" evidence="1">
    <location>
        <begin position="26"/>
        <end position="153"/>
    </location>
</feature>
<accession>A0A2H0UTE3</accession>
<dbReference type="InterPro" id="IPR038720">
    <property type="entry name" value="YprB_RNase_H-like_dom"/>
</dbReference>
<organism evidence="2 3">
    <name type="scientific">Candidatus Harrisonbacteria bacterium CG10_big_fil_rev_8_21_14_0_10_40_38</name>
    <dbReference type="NCBI Taxonomy" id="1974583"/>
    <lineage>
        <taxon>Bacteria</taxon>
        <taxon>Candidatus Harrisoniibacteriota</taxon>
    </lineage>
</organism>
<reference evidence="3" key="1">
    <citation type="submission" date="2017-09" db="EMBL/GenBank/DDBJ databases">
        <title>Depth-based differentiation of microbial function through sediment-hosted aquifers and enrichment of novel symbionts in the deep terrestrial subsurface.</title>
        <authorList>
            <person name="Probst A.J."/>
            <person name="Ladd B."/>
            <person name="Jarett J.K."/>
            <person name="Geller-Mcgrath D.E."/>
            <person name="Sieber C.M.K."/>
            <person name="Emerson J.B."/>
            <person name="Anantharaman K."/>
            <person name="Thomas B.C."/>
            <person name="Malmstrom R."/>
            <person name="Stieglmeier M."/>
            <person name="Klingl A."/>
            <person name="Woyke T."/>
            <person name="Ryan C.M."/>
            <person name="Banfield J.F."/>
        </authorList>
    </citation>
    <scope>NUCLEOTIDE SEQUENCE [LARGE SCALE GENOMIC DNA]</scope>
</reference>
<proteinExistence type="predicted"/>
<dbReference type="InterPro" id="IPR036397">
    <property type="entry name" value="RNaseH_sf"/>
</dbReference>
<comment type="caution">
    <text evidence="2">The sequence shown here is derived from an EMBL/GenBank/DDBJ whole genome shotgun (WGS) entry which is preliminary data.</text>
</comment>
<gene>
    <name evidence="2" type="ORF">COU07_03395</name>
</gene>
<dbReference type="Gene3D" id="3.30.420.10">
    <property type="entry name" value="Ribonuclease H-like superfamily/Ribonuclease H"/>
    <property type="match status" value="1"/>
</dbReference>
<dbReference type="InterPro" id="IPR012337">
    <property type="entry name" value="RNaseH-like_sf"/>
</dbReference>
<dbReference type="SUPFAM" id="SSF53098">
    <property type="entry name" value="Ribonuclease H-like"/>
    <property type="match status" value="1"/>
</dbReference>
<protein>
    <recommendedName>
        <fullName evidence="1">YprB ribonuclease H-like domain-containing protein</fullName>
    </recommendedName>
</protein>
<dbReference type="Pfam" id="PF13482">
    <property type="entry name" value="RNase_H_2"/>
    <property type="match status" value="1"/>
</dbReference>
<dbReference type="AlphaFoldDB" id="A0A2H0UTE3"/>
<dbReference type="GO" id="GO:0003676">
    <property type="term" value="F:nucleic acid binding"/>
    <property type="evidence" value="ECO:0007669"/>
    <property type="project" value="InterPro"/>
</dbReference>